<dbReference type="SUPFAM" id="SSF103473">
    <property type="entry name" value="MFS general substrate transporter"/>
    <property type="match status" value="1"/>
</dbReference>
<dbReference type="Pfam" id="PF07690">
    <property type="entry name" value="MFS_1"/>
    <property type="match status" value="1"/>
</dbReference>
<comment type="caution">
    <text evidence="2">The sequence shown here is derived from an EMBL/GenBank/DDBJ whole genome shotgun (WGS) entry which is preliminary data.</text>
</comment>
<feature type="transmembrane region" description="Helical" evidence="1">
    <location>
        <begin position="251"/>
        <end position="270"/>
    </location>
</feature>
<keyword evidence="1" id="KW-0472">Membrane</keyword>
<dbReference type="InterPro" id="IPR011701">
    <property type="entry name" value="MFS"/>
</dbReference>
<organism evidence="2 3">
    <name type="scientific">Spirilliplanes yamanashiensis</name>
    <dbReference type="NCBI Taxonomy" id="42233"/>
    <lineage>
        <taxon>Bacteria</taxon>
        <taxon>Bacillati</taxon>
        <taxon>Actinomycetota</taxon>
        <taxon>Actinomycetes</taxon>
        <taxon>Micromonosporales</taxon>
        <taxon>Micromonosporaceae</taxon>
        <taxon>Spirilliplanes</taxon>
    </lineage>
</organism>
<dbReference type="PANTHER" id="PTHR23530:SF1">
    <property type="entry name" value="PERMEASE, MAJOR FACILITATOR SUPERFAMILY-RELATED"/>
    <property type="match status" value="1"/>
</dbReference>
<keyword evidence="1" id="KW-0812">Transmembrane</keyword>
<dbReference type="InterPro" id="IPR053160">
    <property type="entry name" value="MFS_DHA3_Transporter"/>
</dbReference>
<feature type="transmembrane region" description="Helical" evidence="1">
    <location>
        <begin position="85"/>
        <end position="106"/>
    </location>
</feature>
<evidence type="ECO:0000313" key="3">
    <source>
        <dbReference type="Proteomes" id="UP000652013"/>
    </source>
</evidence>
<dbReference type="InterPro" id="IPR036259">
    <property type="entry name" value="MFS_trans_sf"/>
</dbReference>
<dbReference type="Proteomes" id="UP000652013">
    <property type="component" value="Unassembled WGS sequence"/>
</dbReference>
<dbReference type="EMBL" id="BOOY01000038">
    <property type="protein sequence ID" value="GIJ06088.1"/>
    <property type="molecule type" value="Genomic_DNA"/>
</dbReference>
<keyword evidence="3" id="KW-1185">Reference proteome</keyword>
<evidence type="ECO:0000313" key="2">
    <source>
        <dbReference type="EMBL" id="GIJ06088.1"/>
    </source>
</evidence>
<dbReference type="PANTHER" id="PTHR23530">
    <property type="entry name" value="TRANSPORT PROTEIN-RELATED"/>
    <property type="match status" value="1"/>
</dbReference>
<gene>
    <name evidence="2" type="ORF">Sya03_54400</name>
</gene>
<feature type="transmembrane region" description="Helical" evidence="1">
    <location>
        <begin position="40"/>
        <end position="64"/>
    </location>
</feature>
<feature type="transmembrane region" description="Helical" evidence="1">
    <location>
        <begin position="212"/>
        <end position="231"/>
    </location>
</feature>
<dbReference type="AlphaFoldDB" id="A0A8J4DM60"/>
<sequence>MYPPAARILVRRLLAWTLLAQAVPLYPLYALLFADAGMSAAQISALLAVWSVTGIAAEVPAGALADRWSRRGCLVASTVLQAAGYTVWLLLPGFAGFAAGFVLWGLGGALASGAQEALLYDGLAAAGAGDRYARAQGRVTAAEQLAQAPGAVAAALLVGTGGYPLVGWASVAACLAAAAVAARLPEPPRASGAPDDPGDADAGPLRVALREVAAVPAVRGAALAAALVGGVDAIEEYDGLLAADWGLRPAAVPLAVVGVALAGAAGAALAGRAAALGGRAQAALLGAAVAALAAAGLLAAPPALLLLAGFYGTYQAVLVAVDARLQDRITGRARATVTSVASLGVEVAGLALFAAWALGGLPLVTALIGVLAVALPRLLRAA</sequence>
<evidence type="ECO:0000256" key="1">
    <source>
        <dbReference type="SAM" id="Phobius"/>
    </source>
</evidence>
<dbReference type="RefSeq" id="WP_203941278.1">
    <property type="nucleotide sequence ID" value="NZ_BAAAGJ010000014.1"/>
</dbReference>
<reference evidence="2" key="1">
    <citation type="submission" date="2021-01" db="EMBL/GenBank/DDBJ databases">
        <title>Whole genome shotgun sequence of Spirilliplanes yamanashiensis NBRC 15828.</title>
        <authorList>
            <person name="Komaki H."/>
            <person name="Tamura T."/>
        </authorList>
    </citation>
    <scope>NUCLEOTIDE SEQUENCE</scope>
    <source>
        <strain evidence="2">NBRC 15828</strain>
    </source>
</reference>
<keyword evidence="1" id="KW-1133">Transmembrane helix</keyword>
<feature type="transmembrane region" description="Helical" evidence="1">
    <location>
        <begin position="282"/>
        <end position="299"/>
    </location>
</feature>
<dbReference type="Gene3D" id="1.20.1250.20">
    <property type="entry name" value="MFS general substrate transporter like domains"/>
    <property type="match status" value="1"/>
</dbReference>
<feature type="transmembrane region" description="Helical" evidence="1">
    <location>
        <begin position="361"/>
        <end position="379"/>
    </location>
</feature>
<accession>A0A8J4DM60</accession>
<dbReference type="GO" id="GO:0022857">
    <property type="term" value="F:transmembrane transporter activity"/>
    <property type="evidence" value="ECO:0007669"/>
    <property type="project" value="InterPro"/>
</dbReference>
<name>A0A8J4DM60_9ACTN</name>
<protein>
    <submittedName>
        <fullName evidence="2">MFS transporter</fullName>
    </submittedName>
</protein>
<proteinExistence type="predicted"/>